<dbReference type="RefSeq" id="WP_248636980.1">
    <property type="nucleotide sequence ID" value="NZ_JALPTH010000036.1"/>
</dbReference>
<name>A0ABT0IIM2_9ACTN</name>
<protein>
    <submittedName>
        <fullName evidence="1">Uncharacterized protein</fullName>
    </submittedName>
</protein>
<gene>
    <name evidence="1" type="ORF">M1O15_27910</name>
</gene>
<dbReference type="EMBL" id="JALPTH010000036">
    <property type="protein sequence ID" value="MCK8681151.1"/>
    <property type="molecule type" value="Genomic_DNA"/>
</dbReference>
<accession>A0ABT0IIM2</accession>
<dbReference type="Proteomes" id="UP001522868">
    <property type="component" value="Unassembled WGS sequence"/>
</dbReference>
<sequence>MVTLVLLILPLVAAALLLQFPQATAKHRSVALRLPSLRTPEGRHARGQ</sequence>
<reference evidence="1 2" key="1">
    <citation type="submission" date="2022-04" db="EMBL/GenBank/DDBJ databases">
        <title>Streptomyces sp. nov. LCR6-01 isolated from Lichen of Dirinaria sp.</title>
        <authorList>
            <person name="Kanchanasin P."/>
            <person name="Tanasupawat S."/>
            <person name="Phongsopitanun W."/>
        </authorList>
    </citation>
    <scope>NUCLEOTIDE SEQUENCE [LARGE SCALE GENOMIC DNA]</scope>
    <source>
        <strain evidence="1 2">LCR6-01</strain>
    </source>
</reference>
<evidence type="ECO:0000313" key="2">
    <source>
        <dbReference type="Proteomes" id="UP001522868"/>
    </source>
</evidence>
<comment type="caution">
    <text evidence="1">The sequence shown here is derived from an EMBL/GenBank/DDBJ whole genome shotgun (WGS) entry which is preliminary data.</text>
</comment>
<evidence type="ECO:0000313" key="1">
    <source>
        <dbReference type="EMBL" id="MCK8681151.1"/>
    </source>
</evidence>
<proteinExistence type="predicted"/>
<keyword evidence="2" id="KW-1185">Reference proteome</keyword>
<organism evidence="1 2">
    <name type="scientific">Streptomyces lichenis</name>
    <dbReference type="NCBI Taxonomy" id="2306967"/>
    <lineage>
        <taxon>Bacteria</taxon>
        <taxon>Bacillati</taxon>
        <taxon>Actinomycetota</taxon>
        <taxon>Actinomycetes</taxon>
        <taxon>Kitasatosporales</taxon>
        <taxon>Streptomycetaceae</taxon>
        <taxon>Streptomyces</taxon>
    </lineage>
</organism>